<reference evidence="2" key="1">
    <citation type="submission" date="2021-03" db="EMBL/GenBank/DDBJ databases">
        <title>Description of Psychrosphaera ytuae sp. nov. isolated from deep sea sediment of South China Sea.</title>
        <authorList>
            <person name="Zhang J."/>
            <person name="Xu X.-D."/>
        </authorList>
    </citation>
    <scope>NUCLEOTIDE SEQUENCE</scope>
    <source>
        <strain evidence="2">MTZ26</strain>
    </source>
</reference>
<dbReference type="RefSeq" id="WP_208832211.1">
    <property type="nucleotide sequence ID" value="NZ_CP072110.1"/>
</dbReference>
<dbReference type="AlphaFoldDB" id="A0A975HIE0"/>
<keyword evidence="1" id="KW-0378">Hydrolase</keyword>
<dbReference type="Pfam" id="PF04371">
    <property type="entry name" value="PAD_porph"/>
    <property type="match status" value="1"/>
</dbReference>
<dbReference type="Proteomes" id="UP000682739">
    <property type="component" value="Chromosome"/>
</dbReference>
<evidence type="ECO:0000313" key="2">
    <source>
        <dbReference type="EMBL" id="QTH64156.1"/>
    </source>
</evidence>
<dbReference type="PANTHER" id="PTHR31377">
    <property type="entry name" value="AGMATINE DEIMINASE-RELATED"/>
    <property type="match status" value="1"/>
</dbReference>
<dbReference type="GO" id="GO:0004668">
    <property type="term" value="F:protein-arginine deiminase activity"/>
    <property type="evidence" value="ECO:0007669"/>
    <property type="project" value="InterPro"/>
</dbReference>
<dbReference type="GO" id="GO:0009446">
    <property type="term" value="P:putrescine biosynthetic process"/>
    <property type="evidence" value="ECO:0007669"/>
    <property type="project" value="InterPro"/>
</dbReference>
<dbReference type="PANTHER" id="PTHR31377:SF0">
    <property type="entry name" value="AGMATINE DEIMINASE-RELATED"/>
    <property type="match status" value="1"/>
</dbReference>
<dbReference type="Gene3D" id="3.75.10.10">
    <property type="entry name" value="L-arginine/glycine Amidinotransferase, Chain A"/>
    <property type="match status" value="1"/>
</dbReference>
<organism evidence="2 3">
    <name type="scientific">Psychrosphaera ytuae</name>
    <dbReference type="NCBI Taxonomy" id="2820710"/>
    <lineage>
        <taxon>Bacteria</taxon>
        <taxon>Pseudomonadati</taxon>
        <taxon>Pseudomonadota</taxon>
        <taxon>Gammaproteobacteria</taxon>
        <taxon>Alteromonadales</taxon>
        <taxon>Pseudoalteromonadaceae</taxon>
        <taxon>Psychrosphaera</taxon>
    </lineage>
</organism>
<gene>
    <name evidence="2" type="ORF">J1N51_01320</name>
</gene>
<proteinExistence type="predicted"/>
<evidence type="ECO:0000313" key="3">
    <source>
        <dbReference type="Proteomes" id="UP000682739"/>
    </source>
</evidence>
<accession>A0A975HIE0</accession>
<dbReference type="GO" id="GO:0047632">
    <property type="term" value="F:agmatine deiminase activity"/>
    <property type="evidence" value="ECO:0007669"/>
    <property type="project" value="TreeGrafter"/>
</dbReference>
<dbReference type="SUPFAM" id="SSF55909">
    <property type="entry name" value="Pentein"/>
    <property type="match status" value="1"/>
</dbReference>
<keyword evidence="3" id="KW-1185">Reference proteome</keyword>
<evidence type="ECO:0000256" key="1">
    <source>
        <dbReference type="ARBA" id="ARBA00022801"/>
    </source>
</evidence>
<name>A0A975HIE0_9GAMM</name>
<dbReference type="KEGG" id="psym:J1N51_01320"/>
<dbReference type="EMBL" id="CP072110">
    <property type="protein sequence ID" value="QTH64156.1"/>
    <property type="molecule type" value="Genomic_DNA"/>
</dbReference>
<sequence>MAFTLPSEWALQSAVQLTWPHENTDWRPILTEIENVYIELAKAISHYQIVVIACHDEQLQQRVVALLTEHQANLSRVRTFIAPCNDTWARDHGPITLTNGSQSKVLDFTFNAWGAKYESNLDNEITAKLASQAFFNAGSIVSLDLILEGGSIESDGNGTILTTTRCLLNENRNKHLSQQEIEHALLTNLGMEKVIWLKHGYLSGDDTDAHIDTLARFAPEGIVYVKCEDSSDPHFEELNQMELELKSATDKHGMPYSLFPLPMPKPVLDEEGEPLPATYANYLIINDAVLVPTYNDVADQDALDIIAAAHPGRAIIGIDCRAVIKQFGSLHCLTMQIPAGVIV</sequence>
<protein>
    <submittedName>
        <fullName evidence="2">Agmatine deiminase family protein</fullName>
    </submittedName>
</protein>
<dbReference type="InterPro" id="IPR007466">
    <property type="entry name" value="Peptidyl-Arg-deiminase_porph"/>
</dbReference>